<dbReference type="PANTHER" id="PTHR45339:SF1">
    <property type="entry name" value="HYBRID SIGNAL TRANSDUCTION HISTIDINE KINASE J"/>
    <property type="match status" value="1"/>
</dbReference>
<comment type="caution">
    <text evidence="5">The sequence shown here is derived from an EMBL/GenBank/DDBJ whole genome shotgun (WGS) entry which is preliminary data.</text>
</comment>
<evidence type="ECO:0000313" key="6">
    <source>
        <dbReference type="Proteomes" id="UP000520156"/>
    </source>
</evidence>
<dbReference type="SUPFAM" id="SSF52172">
    <property type="entry name" value="CheY-like"/>
    <property type="match status" value="1"/>
</dbReference>
<dbReference type="EMBL" id="JACLAU010000003">
    <property type="protein sequence ID" value="MBC2650885.1"/>
    <property type="molecule type" value="Genomic_DNA"/>
</dbReference>
<dbReference type="PROSITE" id="PS50110">
    <property type="entry name" value="RESPONSE_REGULATORY"/>
    <property type="match status" value="1"/>
</dbReference>
<dbReference type="SMART" id="SM00448">
    <property type="entry name" value="REC"/>
    <property type="match status" value="1"/>
</dbReference>
<evidence type="ECO:0000256" key="1">
    <source>
        <dbReference type="ARBA" id="ARBA00022553"/>
    </source>
</evidence>
<sequence>MKALYIEDDPINRLVVKDMLGVVGIGYEEGVDGPDGIAKLEHDEFDIVLVDLRMPGIDGLEVTRRIRARSDAKATVPIVVITADTGTGIKQACFDAGAQDMLLKPVAMQPLIDTICFQVLESNPDTDMI</sequence>
<evidence type="ECO:0000256" key="3">
    <source>
        <dbReference type="PROSITE-ProRule" id="PRU00169"/>
    </source>
</evidence>
<reference evidence="5 6" key="1">
    <citation type="submission" date="2020-08" db="EMBL/GenBank/DDBJ databases">
        <title>The genome sequence of Novosphingobium flavum 4Y4.</title>
        <authorList>
            <person name="Liu Y."/>
        </authorList>
    </citation>
    <scope>NUCLEOTIDE SEQUENCE [LARGE SCALE GENOMIC DNA]</scope>
    <source>
        <strain evidence="5 6">4Y4</strain>
    </source>
</reference>
<proteinExistence type="predicted"/>
<feature type="modified residue" description="4-aspartylphosphate" evidence="3">
    <location>
        <position position="51"/>
    </location>
</feature>
<evidence type="ECO:0000256" key="2">
    <source>
        <dbReference type="ARBA" id="ARBA00023012"/>
    </source>
</evidence>
<dbReference type="GO" id="GO:0000160">
    <property type="term" value="P:phosphorelay signal transduction system"/>
    <property type="evidence" value="ECO:0007669"/>
    <property type="project" value="UniProtKB-KW"/>
</dbReference>
<dbReference type="Gene3D" id="3.40.50.2300">
    <property type="match status" value="1"/>
</dbReference>
<gene>
    <name evidence="5" type="ORF">H7F49_04145</name>
</gene>
<dbReference type="InterPro" id="IPR001789">
    <property type="entry name" value="Sig_transdc_resp-reg_receiver"/>
</dbReference>
<organism evidence="5 6">
    <name type="scientific">Novosphingobium aerophilum</name>
    <dbReference type="NCBI Taxonomy" id="2839843"/>
    <lineage>
        <taxon>Bacteria</taxon>
        <taxon>Pseudomonadati</taxon>
        <taxon>Pseudomonadota</taxon>
        <taxon>Alphaproteobacteria</taxon>
        <taxon>Sphingomonadales</taxon>
        <taxon>Sphingomonadaceae</taxon>
        <taxon>Novosphingobium</taxon>
    </lineage>
</organism>
<dbReference type="Pfam" id="PF00072">
    <property type="entry name" value="Response_reg"/>
    <property type="match status" value="1"/>
</dbReference>
<accession>A0A7X1KB86</accession>
<keyword evidence="1 3" id="KW-0597">Phosphoprotein</keyword>
<evidence type="ECO:0000259" key="4">
    <source>
        <dbReference type="PROSITE" id="PS50110"/>
    </source>
</evidence>
<name>A0A7X1KB86_9SPHN</name>
<dbReference type="InterPro" id="IPR011006">
    <property type="entry name" value="CheY-like_superfamily"/>
</dbReference>
<keyword evidence="2" id="KW-0902">Two-component regulatory system</keyword>
<evidence type="ECO:0000313" key="5">
    <source>
        <dbReference type="EMBL" id="MBC2650885.1"/>
    </source>
</evidence>
<dbReference type="PANTHER" id="PTHR45339">
    <property type="entry name" value="HYBRID SIGNAL TRANSDUCTION HISTIDINE KINASE J"/>
    <property type="match status" value="1"/>
</dbReference>
<dbReference type="CDD" id="cd17546">
    <property type="entry name" value="REC_hyHK_CKI1_RcsC-like"/>
    <property type="match status" value="1"/>
</dbReference>
<dbReference type="AlphaFoldDB" id="A0A7X1KB86"/>
<protein>
    <submittedName>
        <fullName evidence="5">Response regulator</fullName>
    </submittedName>
</protein>
<dbReference type="Proteomes" id="UP000520156">
    <property type="component" value="Unassembled WGS sequence"/>
</dbReference>
<keyword evidence="6" id="KW-1185">Reference proteome</keyword>
<feature type="domain" description="Response regulatory" evidence="4">
    <location>
        <begin position="2"/>
        <end position="119"/>
    </location>
</feature>